<dbReference type="Pfam" id="PF12728">
    <property type="entry name" value="HTH_17"/>
    <property type="match status" value="1"/>
</dbReference>
<dbReference type="InterPro" id="IPR009061">
    <property type="entry name" value="DNA-bd_dom_put_sf"/>
</dbReference>
<dbReference type="InterPro" id="IPR041657">
    <property type="entry name" value="HTH_17"/>
</dbReference>
<protein>
    <submittedName>
        <fullName evidence="2">Helix-turn-helix domain-containing protein</fullName>
    </submittedName>
</protein>
<evidence type="ECO:0000313" key="3">
    <source>
        <dbReference type="Proteomes" id="UP000680348"/>
    </source>
</evidence>
<name>A0A942E9B5_9HYPH</name>
<dbReference type="Proteomes" id="UP000680348">
    <property type="component" value="Unassembled WGS sequence"/>
</dbReference>
<feature type="domain" description="Helix-turn-helix" evidence="1">
    <location>
        <begin position="30"/>
        <end position="75"/>
    </location>
</feature>
<sequence>MPIKKPNQTFLVAEQRIAAQQAEEQVNPRLNVEQAARYLGVSVSTLNRWRGEEVGPEWTKRGGRVWYYANALDTFAKGN</sequence>
<accession>A0A942E9B5</accession>
<organism evidence="2 3">
    <name type="scientific">Pseudaminobacter soli</name>
    <name type="common">ex Zhang et al. 2022</name>
    <dbReference type="NCBI Taxonomy" id="2831468"/>
    <lineage>
        <taxon>Bacteria</taxon>
        <taxon>Pseudomonadati</taxon>
        <taxon>Pseudomonadota</taxon>
        <taxon>Alphaproteobacteria</taxon>
        <taxon>Hyphomicrobiales</taxon>
        <taxon>Phyllobacteriaceae</taxon>
        <taxon>Pseudaminobacter</taxon>
    </lineage>
</organism>
<evidence type="ECO:0000313" key="2">
    <source>
        <dbReference type="EMBL" id="MBS3650817.1"/>
    </source>
</evidence>
<reference evidence="2" key="1">
    <citation type="submission" date="2021-04" db="EMBL/GenBank/DDBJ databases">
        <title>Pseudaminobacter soli sp. nov., isolated from paddy soil contaminated by heavy metals.</title>
        <authorList>
            <person name="Zhang K."/>
        </authorList>
    </citation>
    <scope>NUCLEOTIDE SEQUENCE</scope>
    <source>
        <strain evidence="2">19-2017</strain>
    </source>
</reference>
<gene>
    <name evidence="2" type="ORF">KEU06_19580</name>
</gene>
<dbReference type="AlphaFoldDB" id="A0A942E9B5"/>
<dbReference type="SUPFAM" id="SSF46955">
    <property type="entry name" value="Putative DNA-binding domain"/>
    <property type="match status" value="1"/>
</dbReference>
<dbReference type="EMBL" id="JAGWCR010000011">
    <property type="protein sequence ID" value="MBS3650817.1"/>
    <property type="molecule type" value="Genomic_DNA"/>
</dbReference>
<comment type="caution">
    <text evidence="2">The sequence shown here is derived from an EMBL/GenBank/DDBJ whole genome shotgun (WGS) entry which is preliminary data.</text>
</comment>
<proteinExistence type="predicted"/>
<keyword evidence="3" id="KW-1185">Reference proteome</keyword>
<dbReference type="RefSeq" id="WP_188256381.1">
    <property type="nucleotide sequence ID" value="NZ_JABVCF010000011.1"/>
</dbReference>
<evidence type="ECO:0000259" key="1">
    <source>
        <dbReference type="Pfam" id="PF12728"/>
    </source>
</evidence>